<evidence type="ECO:0000313" key="2">
    <source>
        <dbReference type="Proteomes" id="UP000185151"/>
    </source>
</evidence>
<evidence type="ECO:0000313" key="1">
    <source>
        <dbReference type="EMBL" id="SIO60594.1"/>
    </source>
</evidence>
<dbReference type="AlphaFoldDB" id="A0A1N6KVL5"/>
<gene>
    <name evidence="1" type="ORF">SAMN05444165_4928</name>
</gene>
<accession>A0A1N6KVL5</accession>
<proteinExistence type="predicted"/>
<reference evidence="1 2" key="1">
    <citation type="submission" date="2016-11" db="EMBL/GenBank/DDBJ databases">
        <authorList>
            <person name="Jaros S."/>
            <person name="Januszkiewicz K."/>
            <person name="Wedrychowicz H."/>
        </authorList>
    </citation>
    <scope>NUCLEOTIDE SEQUENCE [LARGE SCALE GENOMIC DNA]</scope>
    <source>
        <strain evidence="1 2">GAS95</strain>
    </source>
</reference>
<sequence length="36" mass="4096">MFPPQPLTRTCVPNTPPLSLDLMPVHSGRIFAEYRL</sequence>
<dbReference type="EMBL" id="FSRU01000002">
    <property type="protein sequence ID" value="SIO60594.1"/>
    <property type="molecule type" value="Genomic_DNA"/>
</dbReference>
<organism evidence="1 2">
    <name type="scientific">Paraburkholderia phenazinium</name>
    <dbReference type="NCBI Taxonomy" id="60549"/>
    <lineage>
        <taxon>Bacteria</taxon>
        <taxon>Pseudomonadati</taxon>
        <taxon>Pseudomonadota</taxon>
        <taxon>Betaproteobacteria</taxon>
        <taxon>Burkholderiales</taxon>
        <taxon>Burkholderiaceae</taxon>
        <taxon>Paraburkholderia</taxon>
    </lineage>
</organism>
<name>A0A1N6KVL5_9BURK</name>
<dbReference type="Proteomes" id="UP000185151">
    <property type="component" value="Unassembled WGS sequence"/>
</dbReference>
<protein>
    <submittedName>
        <fullName evidence="1">Uncharacterized protein</fullName>
    </submittedName>
</protein>
<keyword evidence="2" id="KW-1185">Reference proteome</keyword>